<organism evidence="2 3">
    <name type="scientific">Tagetes erecta</name>
    <name type="common">African marigold</name>
    <dbReference type="NCBI Taxonomy" id="13708"/>
    <lineage>
        <taxon>Eukaryota</taxon>
        <taxon>Viridiplantae</taxon>
        <taxon>Streptophyta</taxon>
        <taxon>Embryophyta</taxon>
        <taxon>Tracheophyta</taxon>
        <taxon>Spermatophyta</taxon>
        <taxon>Magnoliopsida</taxon>
        <taxon>eudicotyledons</taxon>
        <taxon>Gunneridae</taxon>
        <taxon>Pentapetalae</taxon>
        <taxon>asterids</taxon>
        <taxon>campanulids</taxon>
        <taxon>Asterales</taxon>
        <taxon>Asteraceae</taxon>
        <taxon>Asteroideae</taxon>
        <taxon>Heliantheae alliance</taxon>
        <taxon>Tageteae</taxon>
        <taxon>Tagetes</taxon>
    </lineage>
</organism>
<keyword evidence="3" id="KW-1185">Reference proteome</keyword>
<keyword evidence="1" id="KW-0732">Signal</keyword>
<evidence type="ECO:0000256" key="1">
    <source>
        <dbReference type="SAM" id="SignalP"/>
    </source>
</evidence>
<proteinExistence type="predicted"/>
<evidence type="ECO:0000313" key="2">
    <source>
        <dbReference type="EMBL" id="KAK1411291.1"/>
    </source>
</evidence>
<comment type="caution">
    <text evidence="2">The sequence shown here is derived from an EMBL/GenBank/DDBJ whole genome shotgun (WGS) entry which is preliminary data.</text>
</comment>
<dbReference type="EMBL" id="JAUHHV010000010">
    <property type="protein sequence ID" value="KAK1411291.1"/>
    <property type="molecule type" value="Genomic_DNA"/>
</dbReference>
<sequence length="201" mass="21626">MPLTYMVCFSFLLLRAPFPLLRTQVAVFPMAWTLSFVNEPTSGNRSVSVISFEEAAELDAALSKSRDSQSSIFFSPENVGLGEGFPSLADLLNASAVQSSAADGLVVADGLLLAIESTLTARVDGLLGERSFYAFTDNHIQLHPGIASARCGFGTRRDLLAPSCFNGRSRGLKRDIRAKKKGLRWLAVHGLAEPTVSFSGQ</sequence>
<dbReference type="Proteomes" id="UP001229421">
    <property type="component" value="Unassembled WGS sequence"/>
</dbReference>
<reference evidence="2" key="1">
    <citation type="journal article" date="2023" name="bioRxiv">
        <title>Improved chromosome-level genome assembly for marigold (Tagetes erecta).</title>
        <authorList>
            <person name="Jiang F."/>
            <person name="Yuan L."/>
            <person name="Wang S."/>
            <person name="Wang H."/>
            <person name="Xu D."/>
            <person name="Wang A."/>
            <person name="Fan W."/>
        </authorList>
    </citation>
    <scope>NUCLEOTIDE SEQUENCE</scope>
    <source>
        <strain evidence="2">WSJ</strain>
        <tissue evidence="2">Leaf</tissue>
    </source>
</reference>
<dbReference type="AlphaFoldDB" id="A0AAD8JXI6"/>
<feature type="chain" id="PRO_5042249740" evidence="1">
    <location>
        <begin position="24"/>
        <end position="201"/>
    </location>
</feature>
<accession>A0AAD8JXI6</accession>
<feature type="signal peptide" evidence="1">
    <location>
        <begin position="1"/>
        <end position="23"/>
    </location>
</feature>
<protein>
    <submittedName>
        <fullName evidence="2">Uncharacterized protein</fullName>
    </submittedName>
</protein>
<gene>
    <name evidence="2" type="ORF">QVD17_37838</name>
</gene>
<evidence type="ECO:0000313" key="3">
    <source>
        <dbReference type="Proteomes" id="UP001229421"/>
    </source>
</evidence>
<name>A0AAD8JXI6_TARER</name>